<evidence type="ECO:0000313" key="1">
    <source>
        <dbReference type="EMBL" id="GAX59150.1"/>
    </source>
</evidence>
<reference evidence="2" key="1">
    <citation type="journal article" date="2017" name="Environ. Microbiol. Rep.">
        <title>Genetic Diversity of Marine Anaerobic Ammonium-Oxidizing Bacteria as Revealed by Genomic and Proteomic Analyses of 'Candidatus Scalindua japonica'.</title>
        <authorList>
            <person name="Oshiki M."/>
            <person name="Mizuto K."/>
            <person name="Kimura Z."/>
            <person name="Kindaichi T."/>
            <person name="Satoh H."/>
            <person name="Okabe S."/>
        </authorList>
    </citation>
    <scope>NUCLEOTIDE SEQUENCE [LARGE SCALE GENOMIC DNA]</scope>
    <source>
        <strain evidence="2">husup-a2</strain>
    </source>
</reference>
<evidence type="ECO:0000313" key="2">
    <source>
        <dbReference type="Proteomes" id="UP000218542"/>
    </source>
</evidence>
<sequence>MVTGNDTARFKCSGAINGTDNYKFMVWEQDDNPDDTFRIKIWCENGGGENVHYDNGSNQPIGGGSIKVHKN</sequence>
<dbReference type="AlphaFoldDB" id="A0A286TTD8"/>
<gene>
    <name evidence="1" type="ORF">SCALIN_C01_0081</name>
</gene>
<name>A0A286TTD8_9BACT</name>
<keyword evidence="2" id="KW-1185">Reference proteome</keyword>
<dbReference type="EMBL" id="BAOS01000001">
    <property type="protein sequence ID" value="GAX59150.1"/>
    <property type="molecule type" value="Genomic_DNA"/>
</dbReference>
<accession>A0A286TTD8</accession>
<comment type="caution">
    <text evidence="1">The sequence shown here is derived from an EMBL/GenBank/DDBJ whole genome shotgun (WGS) entry which is preliminary data.</text>
</comment>
<organism evidence="1 2">
    <name type="scientific">Candidatus Scalindua japonica</name>
    <dbReference type="NCBI Taxonomy" id="1284222"/>
    <lineage>
        <taxon>Bacteria</taxon>
        <taxon>Pseudomonadati</taxon>
        <taxon>Planctomycetota</taxon>
        <taxon>Candidatus Brocadiia</taxon>
        <taxon>Candidatus Brocadiales</taxon>
        <taxon>Candidatus Scalinduaceae</taxon>
        <taxon>Candidatus Scalindua</taxon>
    </lineage>
</organism>
<proteinExistence type="predicted"/>
<protein>
    <submittedName>
        <fullName evidence="1">Uncharacterized protein</fullName>
    </submittedName>
</protein>
<dbReference type="Proteomes" id="UP000218542">
    <property type="component" value="Unassembled WGS sequence"/>
</dbReference>